<sequence length="178" mass="20496">KEIFRTFKHIFFYTNVLIIAGQLALAFSFIFYTNALAKSLRLLFYSLYIAVLSREVVFNLSHIMAAKTGYFSKEGIPGVKESASVCMICTAALAGHPSVVSLHCNHSFHEDCIRGWCLIGQNRFCPYCKKGIENTFFTQDLWERTEMPFKPLMNFLRSFISFFIVVYCVMMYKFHGQG</sequence>
<evidence type="ECO:0000256" key="2">
    <source>
        <dbReference type="ARBA" id="ARBA00022692"/>
    </source>
</evidence>
<feature type="transmembrane region" description="Helical" evidence="9">
    <location>
        <begin position="12"/>
        <end position="32"/>
    </location>
</feature>
<evidence type="ECO:0000313" key="11">
    <source>
        <dbReference type="EMBL" id="JAS88580.1"/>
    </source>
</evidence>
<proteinExistence type="predicted"/>
<feature type="non-terminal residue" evidence="11">
    <location>
        <position position="1"/>
    </location>
</feature>
<dbReference type="PANTHER" id="PTHR13407:SF0">
    <property type="entry name" value="FI05221P"/>
    <property type="match status" value="1"/>
</dbReference>
<dbReference type="GO" id="GO:0061630">
    <property type="term" value="F:ubiquitin protein ligase activity"/>
    <property type="evidence" value="ECO:0007669"/>
    <property type="project" value="TreeGrafter"/>
</dbReference>
<dbReference type="Gene3D" id="3.30.40.10">
    <property type="entry name" value="Zinc/RING finger domain, C3HC4 (zinc finger)"/>
    <property type="match status" value="1"/>
</dbReference>
<dbReference type="InterPro" id="IPR001841">
    <property type="entry name" value="Znf_RING"/>
</dbReference>
<dbReference type="GO" id="GO:0005789">
    <property type="term" value="C:endoplasmic reticulum membrane"/>
    <property type="evidence" value="ECO:0007669"/>
    <property type="project" value="TreeGrafter"/>
</dbReference>
<dbReference type="GO" id="GO:0008270">
    <property type="term" value="F:zinc ion binding"/>
    <property type="evidence" value="ECO:0007669"/>
    <property type="project" value="UniProtKB-KW"/>
</dbReference>
<keyword evidence="4 8" id="KW-0863">Zinc-finger</keyword>
<accession>A0A1B6INV6</accession>
<comment type="subcellular location">
    <subcellularLocation>
        <location evidence="1">Membrane</location>
        <topology evidence="1">Multi-pass membrane protein</topology>
    </subcellularLocation>
</comment>
<evidence type="ECO:0000256" key="7">
    <source>
        <dbReference type="ARBA" id="ARBA00023136"/>
    </source>
</evidence>
<keyword evidence="7 9" id="KW-0472">Membrane</keyword>
<evidence type="ECO:0000259" key="10">
    <source>
        <dbReference type="PROSITE" id="PS50089"/>
    </source>
</evidence>
<feature type="domain" description="RING-type" evidence="10">
    <location>
        <begin position="86"/>
        <end position="129"/>
    </location>
</feature>
<keyword evidence="3" id="KW-0479">Metal-binding</keyword>
<dbReference type="AlphaFoldDB" id="A0A1B6INV6"/>
<feature type="transmembrane region" description="Helical" evidence="9">
    <location>
        <begin position="154"/>
        <end position="172"/>
    </location>
</feature>
<dbReference type="EMBL" id="GECU01019126">
    <property type="protein sequence ID" value="JAS88580.1"/>
    <property type="molecule type" value="Transcribed_RNA"/>
</dbReference>
<dbReference type="Pfam" id="PF13639">
    <property type="entry name" value="zf-RING_2"/>
    <property type="match status" value="1"/>
</dbReference>
<dbReference type="PANTHER" id="PTHR13407">
    <property type="entry name" value="RNF121 PROTEIN"/>
    <property type="match status" value="1"/>
</dbReference>
<evidence type="ECO:0000256" key="5">
    <source>
        <dbReference type="ARBA" id="ARBA00022833"/>
    </source>
</evidence>
<keyword evidence="6 9" id="KW-1133">Transmembrane helix</keyword>
<evidence type="ECO:0000256" key="9">
    <source>
        <dbReference type="SAM" id="Phobius"/>
    </source>
</evidence>
<dbReference type="GO" id="GO:0000139">
    <property type="term" value="C:Golgi membrane"/>
    <property type="evidence" value="ECO:0007669"/>
    <property type="project" value="TreeGrafter"/>
</dbReference>
<dbReference type="SMART" id="SM00184">
    <property type="entry name" value="RING"/>
    <property type="match status" value="1"/>
</dbReference>
<reference evidence="11" key="1">
    <citation type="submission" date="2015-11" db="EMBL/GenBank/DDBJ databases">
        <title>De novo transcriptome assembly of four potential Pierce s Disease insect vectors from Arizona vineyards.</title>
        <authorList>
            <person name="Tassone E.E."/>
        </authorList>
    </citation>
    <scope>NUCLEOTIDE SEQUENCE</scope>
</reference>
<evidence type="ECO:0000256" key="8">
    <source>
        <dbReference type="PROSITE-ProRule" id="PRU00175"/>
    </source>
</evidence>
<dbReference type="SUPFAM" id="SSF57850">
    <property type="entry name" value="RING/U-box"/>
    <property type="match status" value="1"/>
</dbReference>
<keyword evidence="2 9" id="KW-0812">Transmembrane</keyword>
<gene>
    <name evidence="11" type="ORF">g.4831</name>
</gene>
<evidence type="ECO:0000256" key="1">
    <source>
        <dbReference type="ARBA" id="ARBA00004141"/>
    </source>
</evidence>
<evidence type="ECO:0000256" key="6">
    <source>
        <dbReference type="ARBA" id="ARBA00022989"/>
    </source>
</evidence>
<dbReference type="InterPro" id="IPR013083">
    <property type="entry name" value="Znf_RING/FYVE/PHD"/>
</dbReference>
<dbReference type="GO" id="GO:0036503">
    <property type="term" value="P:ERAD pathway"/>
    <property type="evidence" value="ECO:0007669"/>
    <property type="project" value="TreeGrafter"/>
</dbReference>
<organism evidence="11">
    <name type="scientific">Homalodisca liturata</name>
    <dbReference type="NCBI Taxonomy" id="320908"/>
    <lineage>
        <taxon>Eukaryota</taxon>
        <taxon>Metazoa</taxon>
        <taxon>Ecdysozoa</taxon>
        <taxon>Arthropoda</taxon>
        <taxon>Hexapoda</taxon>
        <taxon>Insecta</taxon>
        <taxon>Pterygota</taxon>
        <taxon>Neoptera</taxon>
        <taxon>Paraneoptera</taxon>
        <taxon>Hemiptera</taxon>
        <taxon>Auchenorrhyncha</taxon>
        <taxon>Membracoidea</taxon>
        <taxon>Cicadellidae</taxon>
        <taxon>Cicadellinae</taxon>
        <taxon>Proconiini</taxon>
        <taxon>Homalodisca</taxon>
    </lineage>
</organism>
<dbReference type="InterPro" id="IPR040176">
    <property type="entry name" value="RNF121/RNF175"/>
</dbReference>
<evidence type="ECO:0000256" key="3">
    <source>
        <dbReference type="ARBA" id="ARBA00022723"/>
    </source>
</evidence>
<evidence type="ECO:0000256" key="4">
    <source>
        <dbReference type="ARBA" id="ARBA00022771"/>
    </source>
</evidence>
<protein>
    <recommendedName>
        <fullName evidence="10">RING-type domain-containing protein</fullName>
    </recommendedName>
</protein>
<keyword evidence="5" id="KW-0862">Zinc</keyword>
<dbReference type="PROSITE" id="PS50089">
    <property type="entry name" value="ZF_RING_2"/>
    <property type="match status" value="1"/>
</dbReference>
<name>A0A1B6INV6_9HEMI</name>